<comment type="caution">
    <text evidence="2">The sequence shown here is derived from an EMBL/GenBank/DDBJ whole genome shotgun (WGS) entry which is preliminary data.</text>
</comment>
<keyword evidence="1" id="KW-0472">Membrane</keyword>
<name>A0A9W7FHC9_9STRA</name>
<evidence type="ECO:0000256" key="1">
    <source>
        <dbReference type="SAM" id="Phobius"/>
    </source>
</evidence>
<accession>A0A9W7FHC9</accession>
<sequence length="115" mass="12574">MEEPPPSDSSISREIVECQLFSMSSFGVIGTLAAGFALSNIYDTEPNTTLSRLVLITSVLCVCMNMSAVTILSSIYYIASSHARNISNGIQRLPPFDIQNQTRNLPRSHSVSSLY</sequence>
<feature type="transmembrane region" description="Helical" evidence="1">
    <location>
        <begin position="20"/>
        <end position="42"/>
    </location>
</feature>
<keyword evidence="1" id="KW-0812">Transmembrane</keyword>
<proteinExistence type="predicted"/>
<reference evidence="3" key="1">
    <citation type="journal article" date="2023" name="Commun. Biol.">
        <title>Genome analysis of Parmales, the sister group of diatoms, reveals the evolutionary specialization of diatoms from phago-mixotrophs to photoautotrophs.</title>
        <authorList>
            <person name="Ban H."/>
            <person name="Sato S."/>
            <person name="Yoshikawa S."/>
            <person name="Yamada K."/>
            <person name="Nakamura Y."/>
            <person name="Ichinomiya M."/>
            <person name="Sato N."/>
            <person name="Blanc-Mathieu R."/>
            <person name="Endo H."/>
            <person name="Kuwata A."/>
            <person name="Ogata H."/>
        </authorList>
    </citation>
    <scope>NUCLEOTIDE SEQUENCE [LARGE SCALE GENOMIC DNA]</scope>
    <source>
        <strain evidence="3">NIES 3699</strain>
    </source>
</reference>
<feature type="transmembrane region" description="Helical" evidence="1">
    <location>
        <begin position="54"/>
        <end position="79"/>
    </location>
</feature>
<evidence type="ECO:0000313" key="2">
    <source>
        <dbReference type="EMBL" id="GMI12145.1"/>
    </source>
</evidence>
<protein>
    <submittedName>
        <fullName evidence="2">Uncharacterized protein</fullName>
    </submittedName>
</protein>
<dbReference type="AlphaFoldDB" id="A0A9W7FHC9"/>
<gene>
    <name evidence="2" type="ORF">TrVE_jg35</name>
</gene>
<keyword evidence="1" id="KW-1133">Transmembrane helix</keyword>
<evidence type="ECO:0000313" key="3">
    <source>
        <dbReference type="Proteomes" id="UP001165160"/>
    </source>
</evidence>
<dbReference type="EMBL" id="BRXX01000439">
    <property type="protein sequence ID" value="GMI12145.1"/>
    <property type="molecule type" value="Genomic_DNA"/>
</dbReference>
<keyword evidence="3" id="KW-1185">Reference proteome</keyword>
<dbReference type="Proteomes" id="UP001165160">
    <property type="component" value="Unassembled WGS sequence"/>
</dbReference>
<organism evidence="2 3">
    <name type="scientific">Triparma verrucosa</name>
    <dbReference type="NCBI Taxonomy" id="1606542"/>
    <lineage>
        <taxon>Eukaryota</taxon>
        <taxon>Sar</taxon>
        <taxon>Stramenopiles</taxon>
        <taxon>Ochrophyta</taxon>
        <taxon>Bolidophyceae</taxon>
        <taxon>Parmales</taxon>
        <taxon>Triparmaceae</taxon>
        <taxon>Triparma</taxon>
    </lineage>
</organism>